<organism evidence="3 4">
    <name type="scientific">Rehmannia glutinosa</name>
    <name type="common">Chinese foxglove</name>
    <dbReference type="NCBI Taxonomy" id="99300"/>
    <lineage>
        <taxon>Eukaryota</taxon>
        <taxon>Viridiplantae</taxon>
        <taxon>Streptophyta</taxon>
        <taxon>Embryophyta</taxon>
        <taxon>Tracheophyta</taxon>
        <taxon>Spermatophyta</taxon>
        <taxon>Magnoliopsida</taxon>
        <taxon>eudicotyledons</taxon>
        <taxon>Gunneridae</taxon>
        <taxon>Pentapetalae</taxon>
        <taxon>asterids</taxon>
        <taxon>lamiids</taxon>
        <taxon>Lamiales</taxon>
        <taxon>Orobanchaceae</taxon>
        <taxon>Rehmannieae</taxon>
        <taxon>Rehmannia</taxon>
    </lineage>
</organism>
<protein>
    <recommendedName>
        <fullName evidence="2">J domain-containing protein</fullName>
    </recommendedName>
</protein>
<dbReference type="PROSITE" id="PS50076">
    <property type="entry name" value="DNAJ_2"/>
    <property type="match status" value="1"/>
</dbReference>
<feature type="region of interest" description="Disordered" evidence="1">
    <location>
        <begin position="699"/>
        <end position="734"/>
    </location>
</feature>
<comment type="caution">
    <text evidence="3">The sequence shown here is derived from an EMBL/GenBank/DDBJ whole genome shotgun (WGS) entry which is preliminary data.</text>
</comment>
<dbReference type="Pfam" id="PF11926">
    <property type="entry name" value="DUF3444"/>
    <property type="match status" value="1"/>
</dbReference>
<gene>
    <name evidence="3" type="ORF">DH2020_025038</name>
</gene>
<feature type="region of interest" description="Disordered" evidence="1">
    <location>
        <begin position="305"/>
        <end position="374"/>
    </location>
</feature>
<dbReference type="InterPro" id="IPR056988">
    <property type="entry name" value="Zn_ribbon_pln"/>
</dbReference>
<dbReference type="CDD" id="cd06257">
    <property type="entry name" value="DnaJ"/>
    <property type="match status" value="1"/>
</dbReference>
<dbReference type="Proteomes" id="UP001318860">
    <property type="component" value="Unassembled WGS sequence"/>
</dbReference>
<accession>A0ABR0W3M4</accession>
<feature type="compositionally biased region" description="Basic residues" evidence="1">
    <location>
        <begin position="318"/>
        <end position="328"/>
    </location>
</feature>
<dbReference type="PANTHER" id="PTHR44137">
    <property type="entry name" value="BNAC03G44070D PROTEIN"/>
    <property type="match status" value="1"/>
</dbReference>
<feature type="compositionally biased region" description="Basic and acidic residues" evidence="1">
    <location>
        <begin position="699"/>
        <end position="716"/>
    </location>
</feature>
<proteinExistence type="predicted"/>
<dbReference type="InterPro" id="IPR024593">
    <property type="entry name" value="DUF3444"/>
</dbReference>
<dbReference type="EMBL" id="JABTTQ020000163">
    <property type="protein sequence ID" value="KAK6141241.1"/>
    <property type="molecule type" value="Genomic_DNA"/>
</dbReference>
<evidence type="ECO:0000313" key="3">
    <source>
        <dbReference type="EMBL" id="KAK6141241.1"/>
    </source>
</evidence>
<evidence type="ECO:0000313" key="4">
    <source>
        <dbReference type="Proteomes" id="UP001318860"/>
    </source>
</evidence>
<reference evidence="3 4" key="1">
    <citation type="journal article" date="2021" name="Comput. Struct. Biotechnol. J.">
        <title>De novo genome assembly of the potent medicinal plant Rehmannia glutinosa using nanopore technology.</title>
        <authorList>
            <person name="Ma L."/>
            <person name="Dong C."/>
            <person name="Song C."/>
            <person name="Wang X."/>
            <person name="Zheng X."/>
            <person name="Niu Y."/>
            <person name="Chen S."/>
            <person name="Feng W."/>
        </authorList>
    </citation>
    <scope>NUCLEOTIDE SEQUENCE [LARGE SCALE GENOMIC DNA]</scope>
    <source>
        <strain evidence="3">DH-2019</strain>
    </source>
</reference>
<dbReference type="PANTHER" id="PTHR44137:SF7">
    <property type="entry name" value="J DOMAIN-CONTAINING PROTEIN"/>
    <property type="match status" value="1"/>
</dbReference>
<sequence length="761" mass="84471">MGSKMEEALRAKAFAEKQFLEKDFVGAKNYALKAQVLCPELEGISQMLVTFGVYVASEVKFNGELDFYSILGVDPSVDRSKLKRQYKKMAVLLHPDKNRTVGADGAFRLVSDAWTLLSDSVKRSSYDQRRSMFAGYATGAGAYDNCSRSDTFWTVCTSCHVQYEYLRKYVNKRLSCKNCRGVFIAVETGLAPMSGSFPYSTCSYVPENGYGSHGCGVTYVPKTTGYPAAPNGPTGHHHTGYRTEYVSNNISFQGNSSVNSVGVLDPNGLSTSSFVLYQANGDANKTKINGEHNNRVKATTVHMASNGYNTGHNDLSRPKRGRPSKKRKMDFGSLFTNESPPNVAAEAKIDDVKGPSKPAPRLSSPSETSTRRCSAAPVFDARQLLITKARSVIRTKLEEMSLASEAAAAEAEKRNAHGEVSKSSEMGKKISAVTGAGLQLELKRSASMSITVPDSDFHDFDQDRSEECFKPKQIWALYDEEDGMPRLYCLIREVISVNPFKIFISYLSSRSDCEFGSVNWLDSGFTKSCGSFRVFHSETVEQVNIFSHLLSREKAGRGGCVRIYPRSGDIWAVYRNWSPDWDRTTPDEVRHQYEMVEVIADYSEEEGVWVTPLIKLDGYKTVYQRNANTSAIRWIPRREMLRFSHQVPSCSLNVEGTNLPEGCWDLDPAATPDELLQGENDELHNNINPGCTEKRFCKITESPPDKKSSAERKGESEENLSQSEIFVPTPAKGPQIGNEACVDKKISMKLLHSDGSTIARV</sequence>
<evidence type="ECO:0000259" key="2">
    <source>
        <dbReference type="PROSITE" id="PS50076"/>
    </source>
</evidence>
<evidence type="ECO:0000256" key="1">
    <source>
        <dbReference type="SAM" id="MobiDB-lite"/>
    </source>
</evidence>
<dbReference type="SMART" id="SM00271">
    <property type="entry name" value="DnaJ"/>
    <property type="match status" value="1"/>
</dbReference>
<feature type="compositionally biased region" description="Polar residues" evidence="1">
    <location>
        <begin position="363"/>
        <end position="372"/>
    </location>
</feature>
<dbReference type="Pfam" id="PF23551">
    <property type="entry name" value="Zn_ribbon_20"/>
    <property type="match status" value="1"/>
</dbReference>
<dbReference type="PRINTS" id="PR00625">
    <property type="entry name" value="JDOMAIN"/>
</dbReference>
<dbReference type="InterPro" id="IPR036869">
    <property type="entry name" value="J_dom_sf"/>
</dbReference>
<dbReference type="InterPro" id="IPR001623">
    <property type="entry name" value="DnaJ_domain"/>
</dbReference>
<dbReference type="SUPFAM" id="SSF46565">
    <property type="entry name" value="Chaperone J-domain"/>
    <property type="match status" value="1"/>
</dbReference>
<dbReference type="Pfam" id="PF00226">
    <property type="entry name" value="DnaJ"/>
    <property type="match status" value="1"/>
</dbReference>
<dbReference type="Gene3D" id="1.10.287.110">
    <property type="entry name" value="DnaJ domain"/>
    <property type="match status" value="1"/>
</dbReference>
<feature type="domain" description="J" evidence="2">
    <location>
        <begin position="66"/>
        <end position="130"/>
    </location>
</feature>
<keyword evidence="4" id="KW-1185">Reference proteome</keyword>
<name>A0ABR0W3M4_REHGL</name>